<evidence type="ECO:0000259" key="2">
    <source>
        <dbReference type="PROSITE" id="PS50943"/>
    </source>
</evidence>
<dbReference type="InterPro" id="IPR001387">
    <property type="entry name" value="Cro/C1-type_HTH"/>
</dbReference>
<sequence length="186" mass="20649">MLDQVAPRLRALRQRRELTLAELAERTGISVSTLSRLESGARRPALDLLMRLAGVYRVSLDDLVGAPQIADPRVRPKPFYRNGKAIIPLTRDNPDVHAFKMVLPGHDPAAPIETSTHEGYDWIYVLSGRVRLALGTEEIVLEAGEAAEFDTRMPHGNVSASMEPAEILNLLSTQGERVHLRESPDR</sequence>
<dbReference type="InterPro" id="IPR014710">
    <property type="entry name" value="RmlC-like_jellyroll"/>
</dbReference>
<dbReference type="PANTHER" id="PTHR46797:SF1">
    <property type="entry name" value="METHYLPHOSPHONATE SYNTHASE"/>
    <property type="match status" value="1"/>
</dbReference>
<comment type="caution">
    <text evidence="3">The sequence shown here is derived from an EMBL/GenBank/DDBJ whole genome shotgun (WGS) entry which is preliminary data.</text>
</comment>
<keyword evidence="1" id="KW-0238">DNA-binding</keyword>
<dbReference type="Proteomes" id="UP000298127">
    <property type="component" value="Unassembled WGS sequence"/>
</dbReference>
<evidence type="ECO:0000256" key="1">
    <source>
        <dbReference type="ARBA" id="ARBA00023125"/>
    </source>
</evidence>
<reference evidence="3 4" key="1">
    <citation type="journal article" date="2018" name="J. Microbiol.">
        <title>Leifsonia flava sp. nov., a novel actinobacterium isolated from the rhizosphere of Aquilegia viridiflora.</title>
        <authorList>
            <person name="Cai Y."/>
            <person name="Tao W.Z."/>
            <person name="Ma Y.J."/>
            <person name="Cheng J."/>
            <person name="Zhang M.Y."/>
            <person name="Zhang Y.X."/>
        </authorList>
    </citation>
    <scope>NUCLEOTIDE SEQUENCE [LARGE SCALE GENOMIC DNA]</scope>
    <source>
        <strain evidence="3 4">SYP-B2174</strain>
    </source>
</reference>
<dbReference type="GO" id="GO:0003677">
    <property type="term" value="F:DNA binding"/>
    <property type="evidence" value="ECO:0007669"/>
    <property type="project" value="UniProtKB-KW"/>
</dbReference>
<dbReference type="Gene3D" id="1.10.260.40">
    <property type="entry name" value="lambda repressor-like DNA-binding domains"/>
    <property type="match status" value="1"/>
</dbReference>
<dbReference type="InterPro" id="IPR013096">
    <property type="entry name" value="Cupin_2"/>
</dbReference>
<proteinExistence type="predicted"/>
<dbReference type="Gene3D" id="2.60.120.10">
    <property type="entry name" value="Jelly Rolls"/>
    <property type="match status" value="1"/>
</dbReference>
<organism evidence="3 4">
    <name type="scientific">Orlajensenia leifsoniae</name>
    <dbReference type="NCBI Taxonomy" id="2561933"/>
    <lineage>
        <taxon>Bacteria</taxon>
        <taxon>Bacillati</taxon>
        <taxon>Actinomycetota</taxon>
        <taxon>Actinomycetes</taxon>
        <taxon>Micrococcales</taxon>
        <taxon>Microbacteriaceae</taxon>
        <taxon>Orlajensenia</taxon>
    </lineage>
</organism>
<dbReference type="GO" id="GO:0003700">
    <property type="term" value="F:DNA-binding transcription factor activity"/>
    <property type="evidence" value="ECO:0007669"/>
    <property type="project" value="TreeGrafter"/>
</dbReference>
<dbReference type="SUPFAM" id="SSF47413">
    <property type="entry name" value="lambda repressor-like DNA-binding domains"/>
    <property type="match status" value="1"/>
</dbReference>
<dbReference type="CDD" id="cd00093">
    <property type="entry name" value="HTH_XRE"/>
    <property type="match status" value="1"/>
</dbReference>
<dbReference type="InterPro" id="IPR050807">
    <property type="entry name" value="TransReg_Diox_bact_type"/>
</dbReference>
<name>A0A4Y9QZA4_9MICO</name>
<feature type="domain" description="HTH cro/C1-type" evidence="2">
    <location>
        <begin position="9"/>
        <end position="63"/>
    </location>
</feature>
<dbReference type="InterPro" id="IPR011051">
    <property type="entry name" value="RmlC_Cupin_sf"/>
</dbReference>
<dbReference type="SUPFAM" id="SSF51182">
    <property type="entry name" value="RmlC-like cupins"/>
    <property type="match status" value="1"/>
</dbReference>
<dbReference type="AlphaFoldDB" id="A0A4Y9QZA4"/>
<evidence type="ECO:0000313" key="3">
    <source>
        <dbReference type="EMBL" id="TFV97048.1"/>
    </source>
</evidence>
<dbReference type="PROSITE" id="PS50943">
    <property type="entry name" value="HTH_CROC1"/>
    <property type="match status" value="1"/>
</dbReference>
<evidence type="ECO:0000313" key="4">
    <source>
        <dbReference type="Proteomes" id="UP000298127"/>
    </source>
</evidence>
<dbReference type="Pfam" id="PF07883">
    <property type="entry name" value="Cupin_2"/>
    <property type="match status" value="1"/>
</dbReference>
<dbReference type="EMBL" id="SPQZ01000004">
    <property type="protein sequence ID" value="TFV97048.1"/>
    <property type="molecule type" value="Genomic_DNA"/>
</dbReference>
<dbReference type="CDD" id="cd02209">
    <property type="entry name" value="cupin_XRE_C"/>
    <property type="match status" value="1"/>
</dbReference>
<dbReference type="Pfam" id="PF01381">
    <property type="entry name" value="HTH_3"/>
    <property type="match status" value="1"/>
</dbReference>
<gene>
    <name evidence="3" type="ORF">E4M00_11945</name>
</gene>
<accession>A0A4Y9QZA4</accession>
<dbReference type="PANTHER" id="PTHR46797">
    <property type="entry name" value="HTH-TYPE TRANSCRIPTIONAL REGULATOR"/>
    <property type="match status" value="1"/>
</dbReference>
<dbReference type="GO" id="GO:0005829">
    <property type="term" value="C:cytosol"/>
    <property type="evidence" value="ECO:0007669"/>
    <property type="project" value="TreeGrafter"/>
</dbReference>
<dbReference type="InterPro" id="IPR010982">
    <property type="entry name" value="Lambda_DNA-bd_dom_sf"/>
</dbReference>
<dbReference type="SMART" id="SM00530">
    <property type="entry name" value="HTH_XRE"/>
    <property type="match status" value="1"/>
</dbReference>
<protein>
    <submittedName>
        <fullName evidence="3">XRE family transcriptional regulator</fullName>
    </submittedName>
</protein>
<keyword evidence="4" id="KW-1185">Reference proteome</keyword>